<feature type="DNA-binding region" description="H-T-H motif" evidence="4">
    <location>
        <begin position="39"/>
        <end position="58"/>
    </location>
</feature>
<evidence type="ECO:0000259" key="5">
    <source>
        <dbReference type="PROSITE" id="PS50977"/>
    </source>
</evidence>
<organism evidence="6 7">
    <name type="scientific">Gordonia cholesterolivorans</name>
    <dbReference type="NCBI Taxonomy" id="559625"/>
    <lineage>
        <taxon>Bacteria</taxon>
        <taxon>Bacillati</taxon>
        <taxon>Actinomycetota</taxon>
        <taxon>Actinomycetes</taxon>
        <taxon>Mycobacteriales</taxon>
        <taxon>Gordoniaceae</taxon>
        <taxon>Gordonia</taxon>
    </lineage>
</organism>
<proteinExistence type="predicted"/>
<keyword evidence="3" id="KW-0804">Transcription</keyword>
<dbReference type="PANTHER" id="PTHR30055">
    <property type="entry name" value="HTH-TYPE TRANSCRIPTIONAL REGULATOR RUTR"/>
    <property type="match status" value="1"/>
</dbReference>
<reference evidence="6 7" key="1">
    <citation type="journal article" date="2019" name="Int. J. Syst. Evol. Microbiol.">
        <title>The Global Catalogue of Microorganisms (GCM) 10K type strain sequencing project: providing services to taxonomists for standard genome sequencing and annotation.</title>
        <authorList>
            <consortium name="The Broad Institute Genomics Platform"/>
            <consortium name="The Broad Institute Genome Sequencing Center for Infectious Disease"/>
            <person name="Wu L."/>
            <person name="Ma J."/>
        </authorList>
    </citation>
    <scope>NUCLEOTIDE SEQUENCE [LARGE SCALE GENOMIC DNA]</scope>
    <source>
        <strain evidence="6 7">JCM 16227</strain>
    </source>
</reference>
<dbReference type="EMBL" id="BAAARB010000009">
    <property type="protein sequence ID" value="GAA2380424.1"/>
    <property type="molecule type" value="Genomic_DNA"/>
</dbReference>
<gene>
    <name evidence="6" type="ORF">GCM10009855_20590</name>
</gene>
<dbReference type="SUPFAM" id="SSF46689">
    <property type="entry name" value="Homeodomain-like"/>
    <property type="match status" value="1"/>
</dbReference>
<evidence type="ECO:0000256" key="3">
    <source>
        <dbReference type="ARBA" id="ARBA00023163"/>
    </source>
</evidence>
<name>A0ABN3HHD6_9ACTN</name>
<evidence type="ECO:0000313" key="6">
    <source>
        <dbReference type="EMBL" id="GAA2380424.1"/>
    </source>
</evidence>
<dbReference type="Proteomes" id="UP001501170">
    <property type="component" value="Unassembled WGS sequence"/>
</dbReference>
<dbReference type="PANTHER" id="PTHR30055:SF243">
    <property type="entry name" value="HTH-TYPE TRANSCRIPTIONAL REGULATOR RV1816"/>
    <property type="match status" value="1"/>
</dbReference>
<sequence>MSDDEEQNGRRARRRAAIESGLRVVGRRHLAEHGAAGLSLRAVARDLEITPSALYRYVRDRDDLLTLLIVDAYTDLADEIDAALVDKRSPRSRFGAFATALRGWALRNRSEYALLYGSPVPGYRAPAHRTNPAGERPLRALAGIVAGLGSIPAVAGTDDRVQSASVRALRRLADDPAVPPNTDPAVLARTLAVWNLLLGSISSELFEQLGPVTDDPEARFAGVVDLGAALLFG</sequence>
<dbReference type="InterPro" id="IPR001647">
    <property type="entry name" value="HTH_TetR"/>
</dbReference>
<evidence type="ECO:0000256" key="4">
    <source>
        <dbReference type="PROSITE-ProRule" id="PRU00335"/>
    </source>
</evidence>
<keyword evidence="1" id="KW-0805">Transcription regulation</keyword>
<accession>A0ABN3HHD6</accession>
<comment type="caution">
    <text evidence="6">The sequence shown here is derived from an EMBL/GenBank/DDBJ whole genome shotgun (WGS) entry which is preliminary data.</text>
</comment>
<dbReference type="InterPro" id="IPR050109">
    <property type="entry name" value="HTH-type_TetR-like_transc_reg"/>
</dbReference>
<dbReference type="InterPro" id="IPR036271">
    <property type="entry name" value="Tet_transcr_reg_TetR-rel_C_sf"/>
</dbReference>
<evidence type="ECO:0000256" key="1">
    <source>
        <dbReference type="ARBA" id="ARBA00023015"/>
    </source>
</evidence>
<protein>
    <submittedName>
        <fullName evidence="6">TetR/AcrR family transcriptional regulator</fullName>
    </submittedName>
</protein>
<dbReference type="SUPFAM" id="SSF48498">
    <property type="entry name" value="Tetracyclin repressor-like, C-terminal domain"/>
    <property type="match status" value="1"/>
</dbReference>
<keyword evidence="2 4" id="KW-0238">DNA-binding</keyword>
<dbReference type="InterPro" id="IPR009057">
    <property type="entry name" value="Homeodomain-like_sf"/>
</dbReference>
<dbReference type="InterPro" id="IPR025996">
    <property type="entry name" value="MT1864/Rv1816-like_C"/>
</dbReference>
<feature type="domain" description="HTH tetR-type" evidence="5">
    <location>
        <begin position="16"/>
        <end position="76"/>
    </location>
</feature>
<dbReference type="RefSeq" id="WP_346076209.1">
    <property type="nucleotide sequence ID" value="NZ_BAAARB010000009.1"/>
</dbReference>
<dbReference type="Pfam" id="PF13305">
    <property type="entry name" value="TetR_C_33"/>
    <property type="match status" value="1"/>
</dbReference>
<evidence type="ECO:0000256" key="2">
    <source>
        <dbReference type="ARBA" id="ARBA00023125"/>
    </source>
</evidence>
<dbReference type="Gene3D" id="1.10.357.10">
    <property type="entry name" value="Tetracycline Repressor, domain 2"/>
    <property type="match status" value="1"/>
</dbReference>
<dbReference type="PROSITE" id="PS50977">
    <property type="entry name" value="HTH_TETR_2"/>
    <property type="match status" value="1"/>
</dbReference>
<keyword evidence="7" id="KW-1185">Reference proteome</keyword>
<evidence type="ECO:0000313" key="7">
    <source>
        <dbReference type="Proteomes" id="UP001501170"/>
    </source>
</evidence>
<dbReference type="Pfam" id="PF00440">
    <property type="entry name" value="TetR_N"/>
    <property type="match status" value="1"/>
</dbReference>